<evidence type="ECO:0000313" key="2">
    <source>
        <dbReference type="Proteomes" id="UP000515908"/>
    </source>
</evidence>
<evidence type="ECO:0000313" key="1">
    <source>
        <dbReference type="EMBL" id="CAD2215683.1"/>
    </source>
</evidence>
<dbReference type="AlphaFoldDB" id="S9V4X1"/>
<proteinExistence type="predicted"/>
<name>S9V4X1_9TRYP</name>
<reference evidence="1 2" key="1">
    <citation type="submission" date="2020-08" db="EMBL/GenBank/DDBJ databases">
        <authorList>
            <person name="Newling K."/>
            <person name="Davey J."/>
            <person name="Forrester S."/>
        </authorList>
    </citation>
    <scope>NUCLEOTIDE SEQUENCE [LARGE SCALE GENOMIC DNA]</scope>
    <source>
        <strain evidence="2">Crithidia deanei Carvalho (ATCC PRA-265)</strain>
    </source>
</reference>
<dbReference type="VEuPathDB" id="TriTrypDB:ADEAN_000313800"/>
<protein>
    <submittedName>
        <fullName evidence="1">Uncharacterized protein</fullName>
    </submittedName>
</protein>
<dbReference type="Proteomes" id="UP000515908">
    <property type="component" value="Chromosome 05"/>
</dbReference>
<dbReference type="OrthoDB" id="270967at2759"/>
<sequence>MSESAATSKVDLSTVVKLRIERAVQNPFYSVFREEATRQTCTAAETRPGASQGSLPSVLFDKHTLPYYPFHNHQVADQTLSQDSETVPNRVLLVGGKNAQGKFIAEQYLNRGVSVAVFTGDLENVRATYLPIANGERESRQRESQGFVQLGGAGNQSLVNSEESAPLEGVRTEQYVFDSKSSVSKTPRRVTLELIEGDLARFDHIEYAARHASLVYYLASVIQPSDQVRKHWTPFSATENERYGVFLRTFEACLKVDAHFINLVPLWVRHTWLSPSYWYRRFTYPRGFCFAVVHQENTLLRRRGEVSPRCYTGTAAGEELPVWLYWWRIWQSTDLPEDEVHNKSPMRFSLFRLSDVVYPSMNEKVLVAKNNRVDRHVDVVGYGSLDARLLSSTLVRAVSLCSSVIESRIDVAGDMRTGVNMRDTASVFDLFSGLHCE</sequence>
<accession>S9V4X1</accession>
<keyword evidence="2" id="KW-1185">Reference proteome</keyword>
<organism evidence="1 2">
    <name type="scientific">Angomonas deanei</name>
    <dbReference type="NCBI Taxonomy" id="59799"/>
    <lineage>
        <taxon>Eukaryota</taxon>
        <taxon>Discoba</taxon>
        <taxon>Euglenozoa</taxon>
        <taxon>Kinetoplastea</taxon>
        <taxon>Metakinetoplastina</taxon>
        <taxon>Trypanosomatida</taxon>
        <taxon>Trypanosomatidae</taxon>
        <taxon>Strigomonadinae</taxon>
        <taxon>Angomonas</taxon>
    </lineage>
</organism>
<dbReference type="EMBL" id="LR877149">
    <property type="protein sequence ID" value="CAD2215683.1"/>
    <property type="molecule type" value="Genomic_DNA"/>
</dbReference>
<gene>
    <name evidence="1" type="ORF">ADEAN_000313800</name>
</gene>